<feature type="domain" description="Cation/H+ exchanger transmembrane" evidence="12">
    <location>
        <begin position="11"/>
        <end position="375"/>
    </location>
</feature>
<evidence type="ECO:0000256" key="2">
    <source>
        <dbReference type="ARBA" id="ARBA00005551"/>
    </source>
</evidence>
<evidence type="ECO:0000259" key="12">
    <source>
        <dbReference type="Pfam" id="PF00999"/>
    </source>
</evidence>
<dbReference type="Gene3D" id="1.20.1530.20">
    <property type="match status" value="1"/>
</dbReference>
<feature type="transmembrane region" description="Helical" evidence="11">
    <location>
        <begin position="113"/>
        <end position="132"/>
    </location>
</feature>
<feature type="transmembrane region" description="Helical" evidence="11">
    <location>
        <begin position="265"/>
        <end position="283"/>
    </location>
</feature>
<name>A0ABX2MKX1_9BACL</name>
<evidence type="ECO:0000256" key="10">
    <source>
        <dbReference type="ARBA" id="ARBA00023201"/>
    </source>
</evidence>
<dbReference type="InterPro" id="IPR038770">
    <property type="entry name" value="Na+/solute_symporter_sf"/>
</dbReference>
<feature type="transmembrane region" description="Helical" evidence="11">
    <location>
        <begin position="180"/>
        <end position="199"/>
    </location>
</feature>
<comment type="similarity">
    <text evidence="2">Belongs to the monovalent cation:proton antiporter 2 (CPA2) transporter (TC 2.A.37) family.</text>
</comment>
<evidence type="ECO:0000256" key="8">
    <source>
        <dbReference type="ARBA" id="ARBA00023065"/>
    </source>
</evidence>
<comment type="subcellular location">
    <subcellularLocation>
        <location evidence="1">Membrane</location>
        <topology evidence="1">Multi-pass membrane protein</topology>
    </subcellularLocation>
</comment>
<keyword evidence="8" id="KW-0406">Ion transport</keyword>
<evidence type="ECO:0000256" key="5">
    <source>
        <dbReference type="ARBA" id="ARBA00022692"/>
    </source>
</evidence>
<feature type="transmembrane region" description="Helical" evidence="11">
    <location>
        <begin position="144"/>
        <end position="168"/>
    </location>
</feature>
<evidence type="ECO:0000256" key="6">
    <source>
        <dbReference type="ARBA" id="ARBA00022989"/>
    </source>
</evidence>
<keyword evidence="5 11" id="KW-0812">Transmembrane</keyword>
<organism evidence="13 14">
    <name type="scientific">Paenibacillus taichungensis</name>
    <dbReference type="NCBI Taxonomy" id="484184"/>
    <lineage>
        <taxon>Bacteria</taxon>
        <taxon>Bacillati</taxon>
        <taxon>Bacillota</taxon>
        <taxon>Bacilli</taxon>
        <taxon>Bacillales</taxon>
        <taxon>Paenibacillaceae</taxon>
        <taxon>Paenibacillus</taxon>
    </lineage>
</organism>
<evidence type="ECO:0000256" key="4">
    <source>
        <dbReference type="ARBA" id="ARBA00022449"/>
    </source>
</evidence>
<gene>
    <name evidence="13" type="ORF">HP548_11445</name>
</gene>
<evidence type="ECO:0000313" key="13">
    <source>
        <dbReference type="EMBL" id="NUU54703.1"/>
    </source>
</evidence>
<keyword evidence="10" id="KW-0739">Sodium transport</keyword>
<keyword evidence="6 11" id="KW-1133">Transmembrane helix</keyword>
<dbReference type="Pfam" id="PF00999">
    <property type="entry name" value="Na_H_Exchanger"/>
    <property type="match status" value="1"/>
</dbReference>
<evidence type="ECO:0000313" key="14">
    <source>
        <dbReference type="Proteomes" id="UP000577724"/>
    </source>
</evidence>
<feature type="transmembrane region" description="Helical" evidence="11">
    <location>
        <begin position="289"/>
        <end position="311"/>
    </location>
</feature>
<evidence type="ECO:0000256" key="3">
    <source>
        <dbReference type="ARBA" id="ARBA00022448"/>
    </source>
</evidence>
<dbReference type="NCBIfam" id="TIGR00932">
    <property type="entry name" value="2a37"/>
    <property type="match status" value="1"/>
</dbReference>
<comment type="caution">
    <text evidence="13">The sequence shown here is derived from an EMBL/GenBank/DDBJ whole genome shotgun (WGS) entry which is preliminary data.</text>
</comment>
<dbReference type="PANTHER" id="PTHR43562:SF3">
    <property type="entry name" value="SODIUM ION_PROTON EXCHANGER (EUROFUNG)"/>
    <property type="match status" value="1"/>
</dbReference>
<keyword evidence="3" id="KW-0813">Transport</keyword>
<evidence type="ECO:0000256" key="1">
    <source>
        <dbReference type="ARBA" id="ARBA00004141"/>
    </source>
</evidence>
<evidence type="ECO:0000256" key="7">
    <source>
        <dbReference type="ARBA" id="ARBA00023053"/>
    </source>
</evidence>
<dbReference type="PANTHER" id="PTHR43562">
    <property type="entry name" value="NAPA-TYPE SODIUM/HYDROGEN ANTIPORTER"/>
    <property type="match status" value="1"/>
</dbReference>
<proteinExistence type="inferred from homology"/>
<dbReference type="Proteomes" id="UP000577724">
    <property type="component" value="Unassembled WGS sequence"/>
</dbReference>
<feature type="transmembrane region" description="Helical" evidence="11">
    <location>
        <begin position="235"/>
        <end position="253"/>
    </location>
</feature>
<protein>
    <submittedName>
        <fullName evidence="13">Cation:proton antiporter</fullName>
    </submittedName>
</protein>
<keyword evidence="9 11" id="KW-0472">Membrane</keyword>
<keyword evidence="4" id="KW-0050">Antiport</keyword>
<evidence type="ECO:0000256" key="11">
    <source>
        <dbReference type="SAM" id="Phobius"/>
    </source>
</evidence>
<reference evidence="13 14" key="1">
    <citation type="submission" date="2020-05" db="EMBL/GenBank/DDBJ databases">
        <title>Genome Sequencing of Type Strains.</title>
        <authorList>
            <person name="Lemaire J.F."/>
            <person name="Inderbitzin P."/>
            <person name="Gregorio O.A."/>
            <person name="Collins S.B."/>
            <person name="Wespe N."/>
            <person name="Knight-Connoni V."/>
        </authorList>
    </citation>
    <scope>NUCLEOTIDE SEQUENCE [LARGE SCALE GENOMIC DNA]</scope>
    <source>
        <strain evidence="13 14">DSM 19942</strain>
    </source>
</reference>
<keyword evidence="7" id="KW-0915">Sodium</keyword>
<sequence>MEFILVLALILIFTKLAGDLSVRLGQPSVLGKLIVGVILGPALLGWVQPDDFIHYMAEIGVLLLMFIAGLETDLEQLKKNWKAAFAVAVGGIILPFIGGYGAAAAFGMSQTHALFFGLLFCATSVSISVQTLKDMNQLSSREGTTILGAAVVDDVLVVVILAVMMSLLGTGATDTSIPLLIGKKLLFFVVIIAASWFLVPRIMKWMAPLKVTETVITAGLIICFGFSYFAEWMGVAGIIGAFAAGIAISQTNFKHEVETKLEPIAYGIFVPVFFVSIGLNVTFDGVGSQIWFIIVISLIAIVTKLLGGGAGARLTGFDRSSSLAIGAGMISRGEVALIIASTGLASGLLDAEYFTSVVIMVIVTTLVTPPLLKITFARKKGETRVEKGIEESHLSG</sequence>
<accession>A0ABX2MKX1</accession>
<dbReference type="EMBL" id="JABMCC010000106">
    <property type="protein sequence ID" value="NUU54703.1"/>
    <property type="molecule type" value="Genomic_DNA"/>
</dbReference>
<feature type="transmembrane region" description="Helical" evidence="11">
    <location>
        <begin position="52"/>
        <end position="71"/>
    </location>
</feature>
<keyword evidence="14" id="KW-1185">Reference proteome</keyword>
<dbReference type="RefSeq" id="WP_076291207.1">
    <property type="nucleotide sequence ID" value="NZ_CBCRYD010000011.1"/>
</dbReference>
<dbReference type="InterPro" id="IPR006153">
    <property type="entry name" value="Cation/H_exchanger_TM"/>
</dbReference>
<feature type="transmembrane region" description="Helical" evidence="11">
    <location>
        <begin position="83"/>
        <end position="107"/>
    </location>
</feature>
<feature type="transmembrane region" description="Helical" evidence="11">
    <location>
        <begin position="353"/>
        <end position="372"/>
    </location>
</feature>
<evidence type="ECO:0000256" key="9">
    <source>
        <dbReference type="ARBA" id="ARBA00023136"/>
    </source>
</evidence>
<dbReference type="GeneID" id="97131326"/>
<dbReference type="InterPro" id="IPR004771">
    <property type="entry name" value="K/H_exchanger"/>
</dbReference>